<evidence type="ECO:0000313" key="2">
    <source>
        <dbReference type="Proteomes" id="UP000821865"/>
    </source>
</evidence>
<dbReference type="EMBL" id="CM023473">
    <property type="protein sequence ID" value="KAH7953178.1"/>
    <property type="molecule type" value="Genomic_DNA"/>
</dbReference>
<sequence length="638" mass="73211">MKQNRHRRRRPLRPPQPHRRGCSPPPPPCTEKRKAARSCWNKAAVAAAPTFHCAAPTSLATKMAASVPHAATDASGDEDDALRCVTPDQVAMGLGDRGRKRIAIVGGGSAGMTAAKSCLEEDLEPVVFEQTDALGGLWRYREVPEYGVPSLMKATIINTCKEMSSFSDFPPPREFANYMHHSSLVRYFELYANHFGVTKHIRYNTEVTRVTKSQDYDETGRWDVTYRTKGQPPRTETFDGVMICSGHHVIPHVPTFKGLDKFKGQVLHTHDYKIPDGFRDKKILIIGVGNSGADVAVDLCPCAEKVYLSTRRGCWVIRRVGLWGIPADSFLNRRTVNLFNKYAPEWLVNLMYETYSNEAFSHKLYRLKPKHRWRNQHPTINDALPNGILSGRIVIKGDVEEFTETGVIFKDEEGYEEKLDVVILATGYLATFPFLDQEVHKTEKNKVCLYKYVFPPHLPHPTLAFIGLLQLLGGVFPAQEAQSRWFAQLINKKVSLPSCKEMQADYERWRANLEKRYVDSLRHTFQADWVDYMDDISSQFGAKPDLWRMFWRDNALFWKCFWEPCLPYQYRLQGPHSWSGARQAMFTMKDRLKGPLDTRKMPRDSRSERDRKVRRVVPTFIWVAVVVAILIYLFTLLF</sequence>
<comment type="caution">
    <text evidence="1">The sequence shown here is derived from an EMBL/GenBank/DDBJ whole genome shotgun (WGS) entry which is preliminary data.</text>
</comment>
<protein>
    <submittedName>
        <fullName evidence="1">Uncharacterized protein</fullName>
    </submittedName>
</protein>
<dbReference type="Proteomes" id="UP000821865">
    <property type="component" value="Chromosome 4"/>
</dbReference>
<name>A0ACB8CVD4_DERSI</name>
<reference evidence="1" key="1">
    <citation type="submission" date="2020-05" db="EMBL/GenBank/DDBJ databases">
        <title>Large-scale comparative analyses of tick genomes elucidate their genetic diversity and vector capacities.</title>
        <authorList>
            <person name="Jia N."/>
            <person name="Wang J."/>
            <person name="Shi W."/>
            <person name="Du L."/>
            <person name="Sun Y."/>
            <person name="Zhan W."/>
            <person name="Jiang J."/>
            <person name="Wang Q."/>
            <person name="Zhang B."/>
            <person name="Ji P."/>
            <person name="Sakyi L.B."/>
            <person name="Cui X."/>
            <person name="Yuan T."/>
            <person name="Jiang B."/>
            <person name="Yang W."/>
            <person name="Lam T.T.-Y."/>
            <person name="Chang Q."/>
            <person name="Ding S."/>
            <person name="Wang X."/>
            <person name="Zhu J."/>
            <person name="Ruan X."/>
            <person name="Zhao L."/>
            <person name="Wei J."/>
            <person name="Que T."/>
            <person name="Du C."/>
            <person name="Cheng J."/>
            <person name="Dai P."/>
            <person name="Han X."/>
            <person name="Huang E."/>
            <person name="Gao Y."/>
            <person name="Liu J."/>
            <person name="Shao H."/>
            <person name="Ye R."/>
            <person name="Li L."/>
            <person name="Wei W."/>
            <person name="Wang X."/>
            <person name="Wang C."/>
            <person name="Yang T."/>
            <person name="Huo Q."/>
            <person name="Li W."/>
            <person name="Guo W."/>
            <person name="Chen H."/>
            <person name="Zhou L."/>
            <person name="Ni X."/>
            <person name="Tian J."/>
            <person name="Zhou Y."/>
            <person name="Sheng Y."/>
            <person name="Liu T."/>
            <person name="Pan Y."/>
            <person name="Xia L."/>
            <person name="Li J."/>
            <person name="Zhao F."/>
            <person name="Cao W."/>
        </authorList>
    </citation>
    <scope>NUCLEOTIDE SEQUENCE</scope>
    <source>
        <strain evidence="1">Dsil-2018</strain>
    </source>
</reference>
<keyword evidence="2" id="KW-1185">Reference proteome</keyword>
<proteinExistence type="predicted"/>
<organism evidence="1 2">
    <name type="scientific">Dermacentor silvarum</name>
    <name type="common">Tick</name>
    <dbReference type="NCBI Taxonomy" id="543639"/>
    <lineage>
        <taxon>Eukaryota</taxon>
        <taxon>Metazoa</taxon>
        <taxon>Ecdysozoa</taxon>
        <taxon>Arthropoda</taxon>
        <taxon>Chelicerata</taxon>
        <taxon>Arachnida</taxon>
        <taxon>Acari</taxon>
        <taxon>Parasitiformes</taxon>
        <taxon>Ixodida</taxon>
        <taxon>Ixodoidea</taxon>
        <taxon>Ixodidae</taxon>
        <taxon>Rhipicephalinae</taxon>
        <taxon>Dermacentor</taxon>
    </lineage>
</organism>
<gene>
    <name evidence="1" type="ORF">HPB49_005757</name>
</gene>
<evidence type="ECO:0000313" key="1">
    <source>
        <dbReference type="EMBL" id="KAH7953178.1"/>
    </source>
</evidence>
<accession>A0ACB8CVD4</accession>